<protein>
    <submittedName>
        <fullName evidence="1">OsmC family protein</fullName>
    </submittedName>
</protein>
<comment type="caution">
    <text evidence="1">The sequence shown here is derived from an EMBL/GenBank/DDBJ whole genome shotgun (WGS) entry which is preliminary data.</text>
</comment>
<dbReference type="PANTHER" id="PTHR39624:SF2">
    <property type="entry name" value="OSMC-LIKE PROTEIN"/>
    <property type="match status" value="1"/>
</dbReference>
<organism evidence="1 2">
    <name type="scientific">Taibaiella lutea</name>
    <dbReference type="NCBI Taxonomy" id="2608001"/>
    <lineage>
        <taxon>Bacteria</taxon>
        <taxon>Pseudomonadati</taxon>
        <taxon>Bacteroidota</taxon>
        <taxon>Chitinophagia</taxon>
        <taxon>Chitinophagales</taxon>
        <taxon>Chitinophagaceae</taxon>
        <taxon>Taibaiella</taxon>
    </lineage>
</organism>
<evidence type="ECO:0000313" key="2">
    <source>
        <dbReference type="Proteomes" id="UP000323632"/>
    </source>
</evidence>
<accession>A0A5M6CDE7</accession>
<dbReference type="InterPro" id="IPR015946">
    <property type="entry name" value="KH_dom-like_a/b"/>
</dbReference>
<name>A0A5M6CDE7_9BACT</name>
<dbReference type="EMBL" id="VWSH01000004">
    <property type="protein sequence ID" value="KAA5532480.1"/>
    <property type="molecule type" value="Genomic_DNA"/>
</dbReference>
<dbReference type="InterPro" id="IPR003718">
    <property type="entry name" value="OsmC/Ohr_fam"/>
</dbReference>
<sequence>MVHIKAAIGTQNYKTTITTGNHTIISDEPTTAGGEDLGFSPDELLTASLGACTAATLRMYANRKGWTELTGVEVNVTFNRLAGSSTMERTILLQGNITQEQKERLLYIANRCPIHQTLTHPIDITTIIS</sequence>
<dbReference type="Pfam" id="PF02566">
    <property type="entry name" value="OsmC"/>
    <property type="match status" value="1"/>
</dbReference>
<dbReference type="SUPFAM" id="SSF82784">
    <property type="entry name" value="OsmC-like"/>
    <property type="match status" value="1"/>
</dbReference>
<proteinExistence type="predicted"/>
<keyword evidence="2" id="KW-1185">Reference proteome</keyword>
<dbReference type="Gene3D" id="3.30.300.20">
    <property type="match status" value="1"/>
</dbReference>
<dbReference type="Proteomes" id="UP000323632">
    <property type="component" value="Unassembled WGS sequence"/>
</dbReference>
<reference evidence="1 2" key="1">
    <citation type="submission" date="2019-09" db="EMBL/GenBank/DDBJ databases">
        <title>Genome sequence and assembly of Taibaiella sp.</title>
        <authorList>
            <person name="Chhetri G."/>
        </authorList>
    </citation>
    <scope>NUCLEOTIDE SEQUENCE [LARGE SCALE GENOMIC DNA]</scope>
    <source>
        <strain evidence="1 2">KVB11</strain>
    </source>
</reference>
<dbReference type="InterPro" id="IPR036102">
    <property type="entry name" value="OsmC/Ohrsf"/>
</dbReference>
<gene>
    <name evidence="1" type="ORF">F0919_16975</name>
</gene>
<dbReference type="PANTHER" id="PTHR39624">
    <property type="entry name" value="PROTEIN INVOLVED IN RIMO-MEDIATED BETA-METHYLTHIOLATION OF RIBOSOMAL PROTEIN S12 YCAO"/>
    <property type="match status" value="1"/>
</dbReference>
<dbReference type="RefSeq" id="WP_150033983.1">
    <property type="nucleotide sequence ID" value="NZ_VWSH01000004.1"/>
</dbReference>
<dbReference type="AlphaFoldDB" id="A0A5M6CDE7"/>
<evidence type="ECO:0000313" key="1">
    <source>
        <dbReference type="EMBL" id="KAA5532480.1"/>
    </source>
</evidence>